<dbReference type="EMBL" id="BMAT01001201">
    <property type="protein sequence ID" value="GFR81506.1"/>
    <property type="molecule type" value="Genomic_DNA"/>
</dbReference>
<feature type="signal peptide" evidence="1">
    <location>
        <begin position="1"/>
        <end position="23"/>
    </location>
</feature>
<protein>
    <recommendedName>
        <fullName evidence="2">Alpha/beta hydrolase fold-5 domain-containing protein</fullName>
    </recommendedName>
</protein>
<dbReference type="InterPro" id="IPR029058">
    <property type="entry name" value="AB_hydrolase_fold"/>
</dbReference>
<name>A0AAV4G8D0_9GAST</name>
<feature type="chain" id="PRO_5043439114" description="Alpha/beta hydrolase fold-5 domain-containing protein" evidence="1">
    <location>
        <begin position="24"/>
        <end position="482"/>
    </location>
</feature>
<accession>A0AAV4G8D0</accession>
<sequence>MSPLASMLGLTFAVLAFSTGSGAVTTTILEPIKSSGDEVGLIFFPGAYIPTDAYNKTARAIQEASDLRVWAALTGGYSQNLVYGWDMEDAVDDAIRELKAAGMKSDAYVGVGHGWGGRFLSMYAPETNLTALILMGATITRKTDLKDYPLPVLTLAGELDGVNKITRVVEEFDKLRDEVDGFFKGVYRNPVVLIKGANHASFVSGELPAQLKPIDLAANISQADAHAMIGRHVNSFLTATFSTDDALVDTALDELVDQFVRTVRKLQPFIDVRNLGTDGEESMWTNLAQVVFAGEYGSQLGVSNELEKDVWFYGEKPTISLKGDDVVVSTYSVVDDEKEPDHILLLPVRESPHEIAMKLISKDAIWKALDSHNDVNLRSQPNTCESLNRLALYLALSQSSKESRERYLASGQPIIFEKDARVMANFLWMPSPLSVRQDREGLHVKSIAMVTKDYHYCKVLPPYRAMEWVNVDSLRAFPNPLI</sequence>
<proteinExistence type="predicted"/>
<dbReference type="AlphaFoldDB" id="A0AAV4G8D0"/>
<dbReference type="Proteomes" id="UP000762676">
    <property type="component" value="Unassembled WGS sequence"/>
</dbReference>
<keyword evidence="4" id="KW-1185">Reference proteome</keyword>
<dbReference type="SUPFAM" id="SSF53474">
    <property type="entry name" value="alpha/beta-Hydrolases"/>
    <property type="match status" value="1"/>
</dbReference>
<dbReference type="GO" id="GO:0016787">
    <property type="term" value="F:hydrolase activity"/>
    <property type="evidence" value="ECO:0007669"/>
    <property type="project" value="InterPro"/>
</dbReference>
<evidence type="ECO:0000313" key="3">
    <source>
        <dbReference type="EMBL" id="GFR81506.1"/>
    </source>
</evidence>
<feature type="domain" description="Alpha/beta hydrolase fold-5" evidence="2">
    <location>
        <begin position="40"/>
        <end position="203"/>
    </location>
</feature>
<dbReference type="InterPro" id="IPR029059">
    <property type="entry name" value="AB_hydrolase_5"/>
</dbReference>
<comment type="caution">
    <text evidence="3">The sequence shown here is derived from an EMBL/GenBank/DDBJ whole genome shotgun (WGS) entry which is preliminary data.</text>
</comment>
<gene>
    <name evidence="3" type="ORF">ElyMa_000605700</name>
</gene>
<evidence type="ECO:0000313" key="4">
    <source>
        <dbReference type="Proteomes" id="UP000762676"/>
    </source>
</evidence>
<reference evidence="3 4" key="1">
    <citation type="journal article" date="2021" name="Elife">
        <title>Chloroplast acquisition without the gene transfer in kleptoplastic sea slugs, Plakobranchus ocellatus.</title>
        <authorList>
            <person name="Maeda T."/>
            <person name="Takahashi S."/>
            <person name="Yoshida T."/>
            <person name="Shimamura S."/>
            <person name="Takaki Y."/>
            <person name="Nagai Y."/>
            <person name="Toyoda A."/>
            <person name="Suzuki Y."/>
            <person name="Arimoto A."/>
            <person name="Ishii H."/>
            <person name="Satoh N."/>
            <person name="Nishiyama T."/>
            <person name="Hasebe M."/>
            <person name="Maruyama T."/>
            <person name="Minagawa J."/>
            <person name="Obokata J."/>
            <person name="Shigenobu S."/>
        </authorList>
    </citation>
    <scope>NUCLEOTIDE SEQUENCE [LARGE SCALE GENOMIC DNA]</scope>
</reference>
<dbReference type="Gene3D" id="3.40.50.1820">
    <property type="entry name" value="alpha/beta hydrolase"/>
    <property type="match status" value="1"/>
</dbReference>
<dbReference type="Pfam" id="PF12695">
    <property type="entry name" value="Abhydrolase_5"/>
    <property type="match status" value="1"/>
</dbReference>
<evidence type="ECO:0000259" key="2">
    <source>
        <dbReference type="Pfam" id="PF12695"/>
    </source>
</evidence>
<evidence type="ECO:0000256" key="1">
    <source>
        <dbReference type="SAM" id="SignalP"/>
    </source>
</evidence>
<organism evidence="3 4">
    <name type="scientific">Elysia marginata</name>
    <dbReference type="NCBI Taxonomy" id="1093978"/>
    <lineage>
        <taxon>Eukaryota</taxon>
        <taxon>Metazoa</taxon>
        <taxon>Spiralia</taxon>
        <taxon>Lophotrochozoa</taxon>
        <taxon>Mollusca</taxon>
        <taxon>Gastropoda</taxon>
        <taxon>Heterobranchia</taxon>
        <taxon>Euthyneura</taxon>
        <taxon>Panpulmonata</taxon>
        <taxon>Sacoglossa</taxon>
        <taxon>Placobranchoidea</taxon>
        <taxon>Plakobranchidae</taxon>
        <taxon>Elysia</taxon>
    </lineage>
</organism>
<keyword evidence="1" id="KW-0732">Signal</keyword>